<gene>
    <name evidence="11" type="ORF">EVOR1521_LOCUS27491</name>
</gene>
<keyword evidence="6 7" id="KW-0326">Glycosidase</keyword>
<evidence type="ECO:0000256" key="8">
    <source>
        <dbReference type="PIRSR" id="PIRSR001093-1"/>
    </source>
</evidence>
<protein>
    <recommendedName>
        <fullName evidence="7">Beta-hexosaminidase</fullName>
        <ecNumber evidence="7">3.2.1.52</ecNumber>
    </recommendedName>
</protein>
<dbReference type="SUPFAM" id="SSF51445">
    <property type="entry name" value="(Trans)glycosidases"/>
    <property type="match status" value="1"/>
</dbReference>
<reference evidence="11" key="1">
    <citation type="submission" date="2023-08" db="EMBL/GenBank/DDBJ databases">
        <authorList>
            <person name="Chen Y."/>
            <person name="Shah S."/>
            <person name="Dougan E. K."/>
            <person name="Thang M."/>
            <person name="Chan C."/>
        </authorList>
    </citation>
    <scope>NUCLEOTIDE SEQUENCE</scope>
</reference>
<name>A0AA36JFE3_9DINO</name>
<dbReference type="GO" id="GO:0005975">
    <property type="term" value="P:carbohydrate metabolic process"/>
    <property type="evidence" value="ECO:0007669"/>
    <property type="project" value="InterPro"/>
</dbReference>
<dbReference type="PRINTS" id="PR00738">
    <property type="entry name" value="GLHYDRLASE20"/>
</dbReference>
<dbReference type="Pfam" id="PF14845">
    <property type="entry name" value="Glycohydro_20b2"/>
    <property type="match status" value="1"/>
</dbReference>
<evidence type="ECO:0000256" key="3">
    <source>
        <dbReference type="ARBA" id="ARBA00022729"/>
    </source>
</evidence>
<dbReference type="InterPro" id="IPR015883">
    <property type="entry name" value="Glyco_hydro_20_cat"/>
</dbReference>
<dbReference type="PANTHER" id="PTHR22600">
    <property type="entry name" value="BETA-HEXOSAMINIDASE"/>
    <property type="match status" value="1"/>
</dbReference>
<evidence type="ECO:0000256" key="2">
    <source>
        <dbReference type="ARBA" id="ARBA00006285"/>
    </source>
</evidence>
<dbReference type="InterPro" id="IPR025705">
    <property type="entry name" value="Beta_hexosaminidase_sua/sub"/>
</dbReference>
<evidence type="ECO:0000259" key="10">
    <source>
        <dbReference type="Pfam" id="PF14845"/>
    </source>
</evidence>
<evidence type="ECO:0000256" key="5">
    <source>
        <dbReference type="ARBA" id="ARBA00023180"/>
    </source>
</evidence>
<dbReference type="EMBL" id="CAUJNA010003573">
    <property type="protein sequence ID" value="CAJ1405213.1"/>
    <property type="molecule type" value="Genomic_DNA"/>
</dbReference>
<dbReference type="PANTHER" id="PTHR22600:SF21">
    <property type="entry name" value="BETA-HEXOSAMINIDASE A"/>
    <property type="match status" value="1"/>
</dbReference>
<feature type="domain" description="Beta-hexosaminidase eukaryotic type N-terminal" evidence="10">
    <location>
        <begin position="15"/>
        <end position="123"/>
    </location>
</feature>
<comment type="caution">
    <text evidence="11">The sequence shown here is derived from an EMBL/GenBank/DDBJ whole genome shotgun (WGS) entry which is preliminary data.</text>
</comment>
<dbReference type="EC" id="3.2.1.52" evidence="7"/>
<dbReference type="InterPro" id="IPR029018">
    <property type="entry name" value="Hex-like_dom2"/>
</dbReference>
<keyword evidence="12" id="KW-1185">Reference proteome</keyword>
<dbReference type="GO" id="GO:0004563">
    <property type="term" value="F:beta-N-acetylhexosaminidase activity"/>
    <property type="evidence" value="ECO:0007669"/>
    <property type="project" value="UniProtKB-EC"/>
</dbReference>
<evidence type="ECO:0000256" key="4">
    <source>
        <dbReference type="ARBA" id="ARBA00022801"/>
    </source>
</evidence>
<keyword evidence="5" id="KW-0325">Glycoprotein</keyword>
<dbReference type="InterPro" id="IPR017853">
    <property type="entry name" value="GH"/>
</dbReference>
<dbReference type="Pfam" id="PF00728">
    <property type="entry name" value="Glyco_hydro_20"/>
    <property type="match status" value="1"/>
</dbReference>
<dbReference type="PIRSF" id="PIRSF001093">
    <property type="entry name" value="B-hxosamndse_ab_euk"/>
    <property type="match status" value="1"/>
</dbReference>
<feature type="domain" description="Glycoside hydrolase family 20 catalytic" evidence="9">
    <location>
        <begin position="148"/>
        <end position="458"/>
    </location>
</feature>
<evidence type="ECO:0000259" key="9">
    <source>
        <dbReference type="Pfam" id="PF00728"/>
    </source>
</evidence>
<dbReference type="Proteomes" id="UP001178507">
    <property type="component" value="Unassembled WGS sequence"/>
</dbReference>
<dbReference type="CDD" id="cd06562">
    <property type="entry name" value="GH20_HexA_HexB-like"/>
    <property type="match status" value="1"/>
</dbReference>
<dbReference type="InterPro" id="IPR029019">
    <property type="entry name" value="HEX_eukaryotic_N"/>
</dbReference>
<dbReference type="SUPFAM" id="SSF55545">
    <property type="entry name" value="beta-N-acetylhexosaminidase-like domain"/>
    <property type="match status" value="1"/>
</dbReference>
<proteinExistence type="inferred from homology"/>
<evidence type="ECO:0000256" key="1">
    <source>
        <dbReference type="ARBA" id="ARBA00001231"/>
    </source>
</evidence>
<dbReference type="Gene3D" id="3.20.20.80">
    <property type="entry name" value="Glycosidases"/>
    <property type="match status" value="1"/>
</dbReference>
<sequence length="518" mass="57366">MFQALLWQLPLAAALWPKPHIYTTGSTTVVVNPSTYSFQAVATTPELEDAFVRYRSLFFPHSTSPAPQALDAGLVVDIFDTKADLILGADESYTLDINLDGTSVVAAKTVWGALRALESLSQLVDFNFSTGQYSFSGIPVHIEDAPRFPHRGILIDSGRHFESVPQVKAFLDSMAYAKMNVLHWHLTEDESFPIASRSFPELPQKGAYSDFEQYTWEDIAEVVKYARMRGIRVIPEFDMPGHSTSWRNSHPEIFAEGCLSQSSRGAFDPANNQTFSFLEAALKDWSALFPDGFLHLGSDEVPASCWNNTKDLAWMKTMGFSNSSDVFNYFVNQMAGISQKLGRQTIFWDEAFLSAKPPQDAVIQNWHDASLMQKIVDAGYRAIYSSNGGYTNGWYLDGLKATWENMYVLEPLTNISSDKAHLVIGGEGCMWGETVDPSDLEFTVWPRAAAIAERLWSDPSANSTAEAEPRLQRFRCQLLARGVHSGVVGGQGRDAPPGPGSCVQKPKVLAQGEQSVFI</sequence>
<evidence type="ECO:0000313" key="12">
    <source>
        <dbReference type="Proteomes" id="UP001178507"/>
    </source>
</evidence>
<comment type="similarity">
    <text evidence="2 7">Belongs to the glycosyl hydrolase 20 family.</text>
</comment>
<dbReference type="GO" id="GO:0016020">
    <property type="term" value="C:membrane"/>
    <property type="evidence" value="ECO:0007669"/>
    <property type="project" value="TreeGrafter"/>
</dbReference>
<dbReference type="Gene3D" id="3.30.379.10">
    <property type="entry name" value="Chitobiase/beta-hexosaminidase domain 2-like"/>
    <property type="match status" value="1"/>
</dbReference>
<evidence type="ECO:0000313" key="11">
    <source>
        <dbReference type="EMBL" id="CAJ1405213.1"/>
    </source>
</evidence>
<accession>A0AA36JFE3</accession>
<dbReference type="GO" id="GO:0030203">
    <property type="term" value="P:glycosaminoglycan metabolic process"/>
    <property type="evidence" value="ECO:0007669"/>
    <property type="project" value="TreeGrafter"/>
</dbReference>
<dbReference type="AlphaFoldDB" id="A0AA36JFE3"/>
<evidence type="ECO:0000256" key="6">
    <source>
        <dbReference type="ARBA" id="ARBA00023295"/>
    </source>
</evidence>
<keyword evidence="3" id="KW-0732">Signal</keyword>
<evidence type="ECO:0000256" key="7">
    <source>
        <dbReference type="PIRNR" id="PIRNR001093"/>
    </source>
</evidence>
<feature type="active site" description="Proton donor" evidence="8">
    <location>
        <position position="300"/>
    </location>
</feature>
<dbReference type="FunFam" id="3.20.20.80:FF:000063">
    <property type="entry name" value="Beta-hexosaminidase"/>
    <property type="match status" value="1"/>
</dbReference>
<keyword evidence="4 7" id="KW-0378">Hydrolase</keyword>
<organism evidence="11 12">
    <name type="scientific">Effrenium voratum</name>
    <dbReference type="NCBI Taxonomy" id="2562239"/>
    <lineage>
        <taxon>Eukaryota</taxon>
        <taxon>Sar</taxon>
        <taxon>Alveolata</taxon>
        <taxon>Dinophyceae</taxon>
        <taxon>Suessiales</taxon>
        <taxon>Symbiodiniaceae</taxon>
        <taxon>Effrenium</taxon>
    </lineage>
</organism>
<comment type="catalytic activity">
    <reaction evidence="1 7">
        <text>Hydrolysis of terminal non-reducing N-acetyl-D-hexosamine residues in N-acetyl-beta-D-hexosaminides.</text>
        <dbReference type="EC" id="3.2.1.52"/>
    </reaction>
</comment>